<dbReference type="FunFam" id="3.30.160.60:FF:000848">
    <property type="entry name" value="Zinc finger protein 35"/>
    <property type="match status" value="1"/>
</dbReference>
<feature type="domain" description="C2H2-type" evidence="14">
    <location>
        <begin position="221"/>
        <end position="248"/>
    </location>
</feature>
<dbReference type="GO" id="GO:0000785">
    <property type="term" value="C:chromatin"/>
    <property type="evidence" value="ECO:0007669"/>
    <property type="project" value="TreeGrafter"/>
</dbReference>
<proteinExistence type="inferred from homology"/>
<evidence type="ECO:0000256" key="4">
    <source>
        <dbReference type="ARBA" id="ARBA00022723"/>
    </source>
</evidence>
<evidence type="ECO:0000256" key="6">
    <source>
        <dbReference type="ARBA" id="ARBA00022771"/>
    </source>
</evidence>
<dbReference type="PROSITE" id="PS50157">
    <property type="entry name" value="ZINC_FINGER_C2H2_2"/>
    <property type="match status" value="8"/>
</dbReference>
<comment type="function">
    <text evidence="1">May be involved in transcriptional regulation.</text>
</comment>
<dbReference type="InterPro" id="IPR013087">
    <property type="entry name" value="Znf_C2H2_type"/>
</dbReference>
<evidence type="ECO:0000256" key="13">
    <source>
        <dbReference type="SAM" id="MobiDB-lite"/>
    </source>
</evidence>
<organism evidence="15 16">
    <name type="scientific">Cyprinodon variegatus</name>
    <name type="common">Sheepshead minnow</name>
    <dbReference type="NCBI Taxonomy" id="28743"/>
    <lineage>
        <taxon>Eukaryota</taxon>
        <taxon>Metazoa</taxon>
        <taxon>Chordata</taxon>
        <taxon>Craniata</taxon>
        <taxon>Vertebrata</taxon>
        <taxon>Euteleostomi</taxon>
        <taxon>Actinopterygii</taxon>
        <taxon>Neopterygii</taxon>
        <taxon>Teleostei</taxon>
        <taxon>Neoteleostei</taxon>
        <taxon>Acanthomorphata</taxon>
        <taxon>Ovalentaria</taxon>
        <taxon>Atherinomorphae</taxon>
        <taxon>Cyprinodontiformes</taxon>
        <taxon>Cyprinodontidae</taxon>
        <taxon>Cyprinodon</taxon>
    </lineage>
</organism>
<keyword evidence="7" id="KW-0862">Zinc</keyword>
<comment type="subcellular location">
    <subcellularLocation>
        <location evidence="2">Nucleus</location>
    </subcellularLocation>
</comment>
<evidence type="ECO:0000256" key="3">
    <source>
        <dbReference type="ARBA" id="ARBA00006991"/>
    </source>
</evidence>
<dbReference type="GO" id="GO:0008270">
    <property type="term" value="F:zinc ion binding"/>
    <property type="evidence" value="ECO:0007669"/>
    <property type="project" value="UniProtKB-KW"/>
</dbReference>
<dbReference type="PANTHER" id="PTHR14003">
    <property type="entry name" value="TRANSCRIPTIONAL REPRESSOR PROTEIN YY"/>
    <property type="match status" value="1"/>
</dbReference>
<dbReference type="GO" id="GO:0031519">
    <property type="term" value="C:PcG protein complex"/>
    <property type="evidence" value="ECO:0007669"/>
    <property type="project" value="TreeGrafter"/>
</dbReference>
<evidence type="ECO:0000256" key="12">
    <source>
        <dbReference type="PROSITE-ProRule" id="PRU00042"/>
    </source>
</evidence>
<keyword evidence="11" id="KW-0539">Nucleus</keyword>
<evidence type="ECO:0000259" key="14">
    <source>
        <dbReference type="PROSITE" id="PS50157"/>
    </source>
</evidence>
<keyword evidence="5" id="KW-0677">Repeat</keyword>
<dbReference type="GeneID" id="107100188"/>
<keyword evidence="6 12" id="KW-0863">Zinc-finger</keyword>
<feature type="domain" description="C2H2-type" evidence="14">
    <location>
        <begin position="305"/>
        <end position="332"/>
    </location>
</feature>
<dbReference type="STRING" id="28743.ENSCVAP00000006586"/>
<comment type="similarity">
    <text evidence="3">Belongs to the krueppel C2H2-type zinc-finger protein family.</text>
</comment>
<keyword evidence="10" id="KW-0804">Transcription</keyword>
<dbReference type="SUPFAM" id="SSF57667">
    <property type="entry name" value="beta-beta-alpha zinc fingers"/>
    <property type="match status" value="4"/>
</dbReference>
<keyword evidence="4" id="KW-0479">Metal-binding</keyword>
<evidence type="ECO:0000313" key="16">
    <source>
        <dbReference type="Proteomes" id="UP000265020"/>
    </source>
</evidence>
<feature type="domain" description="C2H2-type" evidence="14">
    <location>
        <begin position="361"/>
        <end position="388"/>
    </location>
</feature>
<evidence type="ECO:0000313" key="15">
    <source>
        <dbReference type="Ensembl" id="ENSCVAP00000006586.1"/>
    </source>
</evidence>
<dbReference type="Ensembl" id="ENSCVAT00000004734.1">
    <property type="protein sequence ID" value="ENSCVAP00000006586.1"/>
    <property type="gene ID" value="ENSCVAG00000008151.1"/>
</dbReference>
<dbReference type="RefSeq" id="XP_015254074.1">
    <property type="nucleotide sequence ID" value="XM_015398588.1"/>
</dbReference>
<evidence type="ECO:0000256" key="8">
    <source>
        <dbReference type="ARBA" id="ARBA00023015"/>
    </source>
</evidence>
<dbReference type="InterPro" id="IPR036236">
    <property type="entry name" value="Znf_C2H2_sf"/>
</dbReference>
<evidence type="ECO:0000256" key="1">
    <source>
        <dbReference type="ARBA" id="ARBA00003767"/>
    </source>
</evidence>
<evidence type="ECO:0000256" key="7">
    <source>
        <dbReference type="ARBA" id="ARBA00022833"/>
    </source>
</evidence>
<keyword evidence="9" id="KW-0238">DNA-binding</keyword>
<keyword evidence="8" id="KW-0805">Transcription regulation</keyword>
<feature type="domain" description="C2H2-type" evidence="14">
    <location>
        <begin position="277"/>
        <end position="304"/>
    </location>
</feature>
<dbReference type="Pfam" id="PF00096">
    <property type="entry name" value="zf-C2H2"/>
    <property type="match status" value="8"/>
</dbReference>
<dbReference type="FunFam" id="3.30.160.60:FF:000966">
    <property type="entry name" value="ZFP90 zinc finger protein"/>
    <property type="match status" value="1"/>
</dbReference>
<protein>
    <submittedName>
        <fullName evidence="15">Zinc finger protein OZF-like</fullName>
    </submittedName>
</protein>
<evidence type="ECO:0000256" key="5">
    <source>
        <dbReference type="ARBA" id="ARBA00022737"/>
    </source>
</evidence>
<evidence type="ECO:0000256" key="9">
    <source>
        <dbReference type="ARBA" id="ARBA00023125"/>
    </source>
</evidence>
<feature type="region of interest" description="Disordered" evidence="13">
    <location>
        <begin position="142"/>
        <end position="166"/>
    </location>
</feature>
<dbReference type="GO" id="GO:0000981">
    <property type="term" value="F:DNA-binding transcription factor activity, RNA polymerase II-specific"/>
    <property type="evidence" value="ECO:0007669"/>
    <property type="project" value="TreeGrafter"/>
</dbReference>
<feature type="domain" description="C2H2-type" evidence="14">
    <location>
        <begin position="333"/>
        <end position="360"/>
    </location>
</feature>
<evidence type="ECO:0000256" key="10">
    <source>
        <dbReference type="ARBA" id="ARBA00023163"/>
    </source>
</evidence>
<reference evidence="15" key="2">
    <citation type="submission" date="2025-09" db="UniProtKB">
        <authorList>
            <consortium name="Ensembl"/>
        </authorList>
    </citation>
    <scope>IDENTIFICATION</scope>
</reference>
<keyword evidence="16" id="KW-1185">Reference proteome</keyword>
<evidence type="ECO:0000256" key="11">
    <source>
        <dbReference type="ARBA" id="ARBA00023242"/>
    </source>
</evidence>
<dbReference type="Proteomes" id="UP000265020">
    <property type="component" value="Unassembled WGS sequence"/>
</dbReference>
<feature type="domain" description="C2H2-type" evidence="14">
    <location>
        <begin position="194"/>
        <end position="220"/>
    </location>
</feature>
<dbReference type="FunFam" id="3.30.160.60:FF:001480">
    <property type="entry name" value="Si:cabz01071911.3"/>
    <property type="match status" value="1"/>
</dbReference>
<dbReference type="AlphaFoldDB" id="A0A3Q2CMD4"/>
<accession>A0A3Q2CMD4</accession>
<dbReference type="GeneTree" id="ENSGT00940000154715"/>
<feature type="domain" description="C2H2-type" evidence="14">
    <location>
        <begin position="389"/>
        <end position="416"/>
    </location>
</feature>
<dbReference type="PANTHER" id="PTHR14003:SF23">
    <property type="entry name" value="ZINC FINGER PROTEIN 143"/>
    <property type="match status" value="1"/>
</dbReference>
<name>A0A3Q2CMD4_CYPVA</name>
<reference evidence="15" key="1">
    <citation type="submission" date="2025-08" db="UniProtKB">
        <authorList>
            <consortium name="Ensembl"/>
        </authorList>
    </citation>
    <scope>IDENTIFICATION</scope>
</reference>
<dbReference type="OMA" id="HALNTHM"/>
<dbReference type="SMART" id="SM00355">
    <property type="entry name" value="ZnF_C2H2"/>
    <property type="match status" value="8"/>
</dbReference>
<dbReference type="FunFam" id="3.30.160.60:FF:002343">
    <property type="entry name" value="Zinc finger protein 33A"/>
    <property type="match status" value="2"/>
</dbReference>
<dbReference type="Gene3D" id="3.30.160.60">
    <property type="entry name" value="Classic Zinc Finger"/>
    <property type="match status" value="8"/>
</dbReference>
<sequence length="441" mass="50704">MCSVQPLREFIRQRLTAAAEEIFSEVEKTFIQYEEEIDRQRLLDISSQRADIPYQYSCEETELQSGQKPSNKEIISGLDQEKPEAWQSVKEPKDSVAPLIKTEMETTEFQHLKEEHGEICISQAGEQLVLNQETGTIMVKDREQGEPNRDQLFSQNSTGAEHPDQMVTNDKASILRQNNEDKTKPKRHGAVKRALCKICGKSFNQCYLYDHIRTHTGEKRFSCQMCGKKFVQKSNLVTHMRIHSVGKQRPCEICGKTFSRDDRLASHMSMHAGEKPFPCQTCGKGYSQKIHLIRHTKTHTGEKPFECQICGKGFIQKDSLITHTRTHTGEKPFSCQTCGKRFSDRSNLIHHIRTHTGERPYSCKICGKSFIQKINIVTHMKVHSGEKRFPCEFCSLCFSRRANLTRHMSTHTGLEAFSFQPSEHEFSEVEKLQTPHEHSLE</sequence>
<feature type="domain" description="C2H2-type" evidence="14">
    <location>
        <begin position="249"/>
        <end position="276"/>
    </location>
</feature>
<dbReference type="GO" id="GO:0005667">
    <property type="term" value="C:transcription regulator complex"/>
    <property type="evidence" value="ECO:0007669"/>
    <property type="project" value="TreeGrafter"/>
</dbReference>
<evidence type="ECO:0000256" key="2">
    <source>
        <dbReference type="ARBA" id="ARBA00004123"/>
    </source>
</evidence>
<dbReference type="FunFam" id="3.30.160.60:FF:001156">
    <property type="entry name" value="Zinc finger protein 407"/>
    <property type="match status" value="1"/>
</dbReference>
<dbReference type="PROSITE" id="PS00028">
    <property type="entry name" value="ZINC_FINGER_C2H2_1"/>
    <property type="match status" value="7"/>
</dbReference>
<dbReference type="KEGG" id="cvg:107100188"/>
<dbReference type="GO" id="GO:0000978">
    <property type="term" value="F:RNA polymerase II cis-regulatory region sequence-specific DNA binding"/>
    <property type="evidence" value="ECO:0007669"/>
    <property type="project" value="TreeGrafter"/>
</dbReference>
<dbReference type="OrthoDB" id="8424040at2759"/>